<reference evidence="2 3" key="1">
    <citation type="submission" date="2021-06" db="EMBL/GenBank/DDBJ databases">
        <title>Caerostris darwini draft genome.</title>
        <authorList>
            <person name="Kono N."/>
            <person name="Arakawa K."/>
        </authorList>
    </citation>
    <scope>NUCLEOTIDE SEQUENCE [LARGE SCALE GENOMIC DNA]</scope>
</reference>
<dbReference type="Proteomes" id="UP001054837">
    <property type="component" value="Unassembled WGS sequence"/>
</dbReference>
<sequence>MCSSSSDGVEETSGIHSEKRRLQVFSEEEERPKKREALTLNKRSKASQTVWDLRTLPSTHQKLNKIMSSGSGIDFTIPNVFFVMRKALPGVDGGREGGRNKRIYRPSQIDGFLKSFRRRQTNREKKRSHLNLKAAKTKREF</sequence>
<protein>
    <submittedName>
        <fullName evidence="2">Uncharacterized protein</fullName>
    </submittedName>
</protein>
<proteinExistence type="predicted"/>
<accession>A0AAV4X1S6</accession>
<comment type="caution">
    <text evidence="2">The sequence shown here is derived from an EMBL/GenBank/DDBJ whole genome shotgun (WGS) entry which is preliminary data.</text>
</comment>
<keyword evidence="3" id="KW-1185">Reference proteome</keyword>
<name>A0AAV4X1S6_9ARAC</name>
<gene>
    <name evidence="2" type="ORF">CDAR_33161</name>
</gene>
<feature type="region of interest" description="Disordered" evidence="1">
    <location>
        <begin position="120"/>
        <end position="141"/>
    </location>
</feature>
<organism evidence="2 3">
    <name type="scientific">Caerostris darwini</name>
    <dbReference type="NCBI Taxonomy" id="1538125"/>
    <lineage>
        <taxon>Eukaryota</taxon>
        <taxon>Metazoa</taxon>
        <taxon>Ecdysozoa</taxon>
        <taxon>Arthropoda</taxon>
        <taxon>Chelicerata</taxon>
        <taxon>Arachnida</taxon>
        <taxon>Araneae</taxon>
        <taxon>Araneomorphae</taxon>
        <taxon>Entelegynae</taxon>
        <taxon>Araneoidea</taxon>
        <taxon>Araneidae</taxon>
        <taxon>Caerostris</taxon>
    </lineage>
</organism>
<feature type="compositionally biased region" description="Basic residues" evidence="1">
    <location>
        <begin position="120"/>
        <end position="130"/>
    </location>
</feature>
<evidence type="ECO:0000313" key="2">
    <source>
        <dbReference type="EMBL" id="GIY89155.1"/>
    </source>
</evidence>
<dbReference type="AlphaFoldDB" id="A0AAV4X1S6"/>
<feature type="region of interest" description="Disordered" evidence="1">
    <location>
        <begin position="1"/>
        <end position="36"/>
    </location>
</feature>
<evidence type="ECO:0000256" key="1">
    <source>
        <dbReference type="SAM" id="MobiDB-lite"/>
    </source>
</evidence>
<dbReference type="EMBL" id="BPLQ01015589">
    <property type="protein sequence ID" value="GIY89155.1"/>
    <property type="molecule type" value="Genomic_DNA"/>
</dbReference>
<evidence type="ECO:0000313" key="3">
    <source>
        <dbReference type="Proteomes" id="UP001054837"/>
    </source>
</evidence>